<evidence type="ECO:0000313" key="2">
    <source>
        <dbReference type="Proteomes" id="UP001589645"/>
    </source>
</evidence>
<gene>
    <name evidence="1" type="ORF">ACFFUV_23060</name>
</gene>
<name>A0ABV5HVU0_9VIBR</name>
<sequence length="156" mass="18525">MGTYEKKVNQLKDLMIRKYKSAYDKSKGIDIDISSMTYLPIPDAFNVINIEKMHVILDRVNKIIDDNKDKLKNPTCATCIHLHDQEWAKRYGKVCCSIWQVCDHYVNPNSKYNRKQKTYVRRPSNKACPNYEYGDDNFENRKRKLKSGEWLKENIR</sequence>
<accession>A0ABV5HVU0</accession>
<comment type="caution">
    <text evidence="1">The sequence shown here is derived from an EMBL/GenBank/DDBJ whole genome shotgun (WGS) entry which is preliminary data.</text>
</comment>
<dbReference type="EMBL" id="JBHMEP010000026">
    <property type="protein sequence ID" value="MFB9137832.1"/>
    <property type="molecule type" value="Genomic_DNA"/>
</dbReference>
<reference evidence="1 2" key="1">
    <citation type="submission" date="2024-09" db="EMBL/GenBank/DDBJ databases">
        <authorList>
            <person name="Sun Q."/>
            <person name="Mori K."/>
        </authorList>
    </citation>
    <scope>NUCLEOTIDE SEQUENCE [LARGE SCALE GENOMIC DNA]</scope>
    <source>
        <strain evidence="1 2">CECT 8064</strain>
    </source>
</reference>
<dbReference type="Proteomes" id="UP001589645">
    <property type="component" value="Unassembled WGS sequence"/>
</dbReference>
<dbReference type="RefSeq" id="WP_390198184.1">
    <property type="nucleotide sequence ID" value="NZ_JBHMEP010000026.1"/>
</dbReference>
<organism evidence="1 2">
    <name type="scientific">Vibrio olivae</name>
    <dbReference type="NCBI Taxonomy" id="1243002"/>
    <lineage>
        <taxon>Bacteria</taxon>
        <taxon>Pseudomonadati</taxon>
        <taxon>Pseudomonadota</taxon>
        <taxon>Gammaproteobacteria</taxon>
        <taxon>Vibrionales</taxon>
        <taxon>Vibrionaceae</taxon>
        <taxon>Vibrio</taxon>
    </lineage>
</organism>
<proteinExistence type="predicted"/>
<protein>
    <submittedName>
        <fullName evidence="1">Uncharacterized protein</fullName>
    </submittedName>
</protein>
<evidence type="ECO:0000313" key="1">
    <source>
        <dbReference type="EMBL" id="MFB9137832.1"/>
    </source>
</evidence>
<keyword evidence="2" id="KW-1185">Reference proteome</keyword>